<gene>
    <name evidence="2" type="ORF">EDC14_101075</name>
</gene>
<evidence type="ECO:0000313" key="3">
    <source>
        <dbReference type="Proteomes" id="UP000295008"/>
    </source>
</evidence>
<dbReference type="RefSeq" id="WP_165907924.1">
    <property type="nucleotide sequence ID" value="NZ_SLUN01000010.1"/>
</dbReference>
<dbReference type="GO" id="GO:0016811">
    <property type="term" value="F:hydrolase activity, acting on carbon-nitrogen (but not peptide) bonds, in linear amides"/>
    <property type="evidence" value="ECO:0007669"/>
    <property type="project" value="InterPro"/>
</dbReference>
<organism evidence="2 3">
    <name type="scientific">Hydrogenispora ethanolica</name>
    <dbReference type="NCBI Taxonomy" id="1082276"/>
    <lineage>
        <taxon>Bacteria</taxon>
        <taxon>Bacillati</taxon>
        <taxon>Bacillota</taxon>
        <taxon>Hydrogenispora</taxon>
    </lineage>
</organism>
<evidence type="ECO:0000313" key="2">
    <source>
        <dbReference type="EMBL" id="TCL70086.1"/>
    </source>
</evidence>
<dbReference type="InterPro" id="IPR011059">
    <property type="entry name" value="Metal-dep_hydrolase_composite"/>
</dbReference>
<dbReference type="EMBL" id="SLUN01000010">
    <property type="protein sequence ID" value="TCL70086.1"/>
    <property type="molecule type" value="Genomic_DNA"/>
</dbReference>
<dbReference type="AlphaFoldDB" id="A0A4R1RUE4"/>
<dbReference type="PANTHER" id="PTHR11647">
    <property type="entry name" value="HYDRANTOINASE/DIHYDROPYRIMIDINASE FAMILY MEMBER"/>
    <property type="match status" value="1"/>
</dbReference>
<accession>A0A4R1RUE4</accession>
<dbReference type="Proteomes" id="UP000295008">
    <property type="component" value="Unassembled WGS sequence"/>
</dbReference>
<dbReference type="Gene3D" id="3.30.1490.130">
    <property type="entry name" value="D-aminoacylase. Domain 3"/>
    <property type="match status" value="1"/>
</dbReference>
<feature type="domain" description="Amidohydrolase 3" evidence="1">
    <location>
        <begin position="45"/>
        <end position="129"/>
    </location>
</feature>
<name>A0A4R1RUE4_HYDET</name>
<dbReference type="InterPro" id="IPR023100">
    <property type="entry name" value="D-aminoacylase_insert_dom_sf"/>
</dbReference>
<dbReference type="GO" id="GO:0016812">
    <property type="term" value="F:hydrolase activity, acting on carbon-nitrogen (but not peptide) bonds, in cyclic amides"/>
    <property type="evidence" value="ECO:0007669"/>
    <property type="project" value="TreeGrafter"/>
</dbReference>
<dbReference type="CDD" id="cd01297">
    <property type="entry name" value="D-aminoacylase"/>
    <property type="match status" value="1"/>
</dbReference>
<comment type="caution">
    <text evidence="2">The sequence shown here is derived from an EMBL/GenBank/DDBJ whole genome shotgun (WGS) entry which is preliminary data.</text>
</comment>
<dbReference type="SUPFAM" id="SSF51556">
    <property type="entry name" value="Metallo-dependent hydrolases"/>
    <property type="match status" value="1"/>
</dbReference>
<feature type="domain" description="Amidohydrolase 3" evidence="1">
    <location>
        <begin position="424"/>
        <end position="512"/>
    </location>
</feature>
<protein>
    <submittedName>
        <fullName evidence="2">Dihydroorotase/N-acyl-D-amino-acid deacylase</fullName>
    </submittedName>
</protein>
<dbReference type="Gene3D" id="2.30.40.10">
    <property type="entry name" value="Urease, subunit C, domain 1"/>
    <property type="match status" value="1"/>
</dbReference>
<dbReference type="PANTHER" id="PTHR11647:SF1">
    <property type="entry name" value="COLLAPSIN RESPONSE MEDIATOR PROTEIN"/>
    <property type="match status" value="1"/>
</dbReference>
<dbReference type="InterPro" id="IPR032466">
    <property type="entry name" value="Metal_Hydrolase"/>
</dbReference>
<dbReference type="SUPFAM" id="SSF51338">
    <property type="entry name" value="Composite domain of metallo-dependent hydrolases"/>
    <property type="match status" value="1"/>
</dbReference>
<dbReference type="Gene3D" id="3.20.20.140">
    <property type="entry name" value="Metal-dependent hydrolases"/>
    <property type="match status" value="1"/>
</dbReference>
<sequence length="531" mass="56938">MLDVLIRDGLIVDSGGGPAWRGDIGIRDGKIARLERELAAPARIVLDATGKVIAPGFIDLHSHADLKVLNDPAGAIKLQQGVTTEIFGNCGFSAAPVEPERLPLLQSYSEPIMGRLAGEWTWRSYGEYLAVLQTQRFGHHVGGYVGNGALRIAVKGFAAGPLTRPELEKVKALLDEALSAGALGLSIGLMYVPENYYSLSELVEICSVLKKHRALLVAHMRGEGNSLLRSIREVLDIAGQAEVALHISHLKAAGKNNWGATCAAAIGLLEEARGRGSDVTCDVYPYTAGSSTLTSLLPPWALEGGVARAIRRAGDPAERRRILAELNHEAVDWDNLVYSTGWESVVVSSVGSAANQSLVGKSIAEIALIRGTEPAAAALDLLAEEDGNVAIVFFHMAEDDMIRIMKLPYSFIISDSLYSAGGLPHPRLYGTFPRVFAKYVREQKVLTLEEAVRKVTALPAERLGLRSVGRLEPGYAADITVFDPAAIQDRATYTRPEQFPAGIEWVLVGGAIANQSGTLTGARNGRLLTGR</sequence>
<proteinExistence type="predicted"/>
<evidence type="ECO:0000259" key="1">
    <source>
        <dbReference type="Pfam" id="PF07969"/>
    </source>
</evidence>
<dbReference type="GO" id="GO:0005829">
    <property type="term" value="C:cytosol"/>
    <property type="evidence" value="ECO:0007669"/>
    <property type="project" value="TreeGrafter"/>
</dbReference>
<dbReference type="InterPro" id="IPR050378">
    <property type="entry name" value="Metallo-dep_Hydrolases_sf"/>
</dbReference>
<keyword evidence="3" id="KW-1185">Reference proteome</keyword>
<dbReference type="InterPro" id="IPR013108">
    <property type="entry name" value="Amidohydro_3"/>
</dbReference>
<dbReference type="Pfam" id="PF07969">
    <property type="entry name" value="Amidohydro_3"/>
    <property type="match status" value="2"/>
</dbReference>
<reference evidence="2 3" key="1">
    <citation type="submission" date="2019-03" db="EMBL/GenBank/DDBJ databases">
        <title>Genomic Encyclopedia of Type Strains, Phase IV (KMG-IV): sequencing the most valuable type-strain genomes for metagenomic binning, comparative biology and taxonomic classification.</title>
        <authorList>
            <person name="Goeker M."/>
        </authorList>
    </citation>
    <scope>NUCLEOTIDE SEQUENCE [LARGE SCALE GENOMIC DNA]</scope>
    <source>
        <strain evidence="2 3">LX-B</strain>
    </source>
</reference>